<dbReference type="SFLD" id="SFLDS00029">
    <property type="entry name" value="Radical_SAM"/>
    <property type="match status" value="1"/>
</dbReference>
<keyword evidence="3" id="KW-0004">4Fe-4S</keyword>
<keyword evidence="7" id="KW-0949">S-adenosyl-L-methionine</keyword>
<proteinExistence type="predicted"/>
<dbReference type="InterPro" id="IPR040072">
    <property type="entry name" value="Methyltransferase_A"/>
</dbReference>
<comment type="caution">
    <text evidence="12">The sequence shown here is derived from an EMBL/GenBank/DDBJ whole genome shotgun (WGS) entry which is preliminary data.</text>
</comment>
<dbReference type="InterPro" id="IPR013785">
    <property type="entry name" value="Aldolase_TIM"/>
</dbReference>
<dbReference type="InterPro" id="IPR007197">
    <property type="entry name" value="rSAM"/>
</dbReference>
<evidence type="ECO:0000256" key="3">
    <source>
        <dbReference type="ARBA" id="ARBA00022485"/>
    </source>
</evidence>
<comment type="cofactor">
    <cofactor evidence="1">
        <name>[4Fe-4S] cluster</name>
        <dbReference type="ChEBI" id="CHEBI:49883"/>
    </cofactor>
</comment>
<protein>
    <submittedName>
        <fullName evidence="12">Radical SAM protein</fullName>
    </submittedName>
</protein>
<accession>A0A1F7RTV5</accession>
<dbReference type="GO" id="GO:0008173">
    <property type="term" value="F:RNA methyltransferase activity"/>
    <property type="evidence" value="ECO:0007669"/>
    <property type="project" value="InterPro"/>
</dbReference>
<dbReference type="Proteomes" id="UP000179266">
    <property type="component" value="Unassembled WGS sequence"/>
</dbReference>
<dbReference type="GO" id="GO:0070475">
    <property type="term" value="P:rRNA base methylation"/>
    <property type="evidence" value="ECO:0007669"/>
    <property type="project" value="TreeGrafter"/>
</dbReference>
<dbReference type="GO" id="GO:0051539">
    <property type="term" value="F:4 iron, 4 sulfur cluster binding"/>
    <property type="evidence" value="ECO:0007669"/>
    <property type="project" value="UniProtKB-KW"/>
</dbReference>
<evidence type="ECO:0000256" key="2">
    <source>
        <dbReference type="ARBA" id="ARBA00004496"/>
    </source>
</evidence>
<feature type="domain" description="Radical SAM core" evidence="11">
    <location>
        <begin position="37"/>
        <end position="272"/>
    </location>
</feature>
<dbReference type="PIRSF" id="PIRSF006004">
    <property type="entry name" value="CHP00048"/>
    <property type="match status" value="1"/>
</dbReference>
<dbReference type="InterPro" id="IPR058240">
    <property type="entry name" value="rSAM_sf"/>
</dbReference>
<keyword evidence="9" id="KW-0408">Iron</keyword>
<sequence length="316" mass="36263">MKVIASGGKEDVAIVYLAEMGNERIVEFVESVEPPIPREKKWVMIVSTLFGCPVRCLMCDAGFTYRGKLSKEQIFAQIDFLVKKRFGDTRIPVEKCKLQFARMGEPSLNKHVLEVLEELPNRYAAPGLIPSVSTIAPVDTKDFFDRLCEIKNILYKNGRFQLQFSIHTTDKKLRDVIIPFPKWDFAAIAEYGEKFFETGERKITLNFALVSGMPVNPEILSYYFSPDLFLIKITPINPTYRSMQNNILSYIDTKLENGNYMIIQELRSRGYEVILSIGEVEENYIGSNCGQFVMKHLLSNEKINNGYSYSFNEYNS</sequence>
<dbReference type="PANTHER" id="PTHR30544:SF5">
    <property type="entry name" value="RADICAL SAM CORE DOMAIN-CONTAINING PROTEIN"/>
    <property type="match status" value="1"/>
</dbReference>
<comment type="subcellular location">
    <subcellularLocation>
        <location evidence="2">Cytoplasm</location>
    </subcellularLocation>
</comment>
<keyword evidence="5" id="KW-0489">Methyltransferase</keyword>
<evidence type="ECO:0000256" key="6">
    <source>
        <dbReference type="ARBA" id="ARBA00022679"/>
    </source>
</evidence>
<organism evidence="12 13">
    <name type="scientific">Candidatus Schekmanbacteria bacterium RBG_13_48_7</name>
    <dbReference type="NCBI Taxonomy" id="1817878"/>
    <lineage>
        <taxon>Bacteria</taxon>
        <taxon>Candidatus Schekmaniibacteriota</taxon>
    </lineage>
</organism>
<evidence type="ECO:0000256" key="7">
    <source>
        <dbReference type="ARBA" id="ARBA00022691"/>
    </source>
</evidence>
<gene>
    <name evidence="12" type="ORF">A2161_20010</name>
</gene>
<evidence type="ECO:0000259" key="11">
    <source>
        <dbReference type="PROSITE" id="PS51918"/>
    </source>
</evidence>
<dbReference type="PROSITE" id="PS51918">
    <property type="entry name" value="RADICAL_SAM"/>
    <property type="match status" value="1"/>
</dbReference>
<evidence type="ECO:0000256" key="9">
    <source>
        <dbReference type="ARBA" id="ARBA00023004"/>
    </source>
</evidence>
<keyword evidence="4" id="KW-0963">Cytoplasm</keyword>
<dbReference type="EMBL" id="MGDD01000204">
    <property type="protein sequence ID" value="OGL44800.1"/>
    <property type="molecule type" value="Genomic_DNA"/>
</dbReference>
<name>A0A1F7RTV5_9BACT</name>
<dbReference type="GO" id="GO:0046872">
    <property type="term" value="F:metal ion binding"/>
    <property type="evidence" value="ECO:0007669"/>
    <property type="project" value="UniProtKB-KW"/>
</dbReference>
<evidence type="ECO:0000313" key="13">
    <source>
        <dbReference type="Proteomes" id="UP000179266"/>
    </source>
</evidence>
<keyword evidence="6" id="KW-0808">Transferase</keyword>
<dbReference type="Gene3D" id="3.20.20.70">
    <property type="entry name" value="Aldolase class I"/>
    <property type="match status" value="1"/>
</dbReference>
<keyword evidence="8" id="KW-0479">Metal-binding</keyword>
<keyword evidence="10" id="KW-0411">Iron-sulfur</keyword>
<evidence type="ECO:0000256" key="8">
    <source>
        <dbReference type="ARBA" id="ARBA00022723"/>
    </source>
</evidence>
<evidence type="ECO:0000256" key="4">
    <source>
        <dbReference type="ARBA" id="ARBA00022490"/>
    </source>
</evidence>
<reference evidence="12 13" key="1">
    <citation type="journal article" date="2016" name="Nat. Commun.">
        <title>Thousands of microbial genomes shed light on interconnected biogeochemical processes in an aquifer system.</title>
        <authorList>
            <person name="Anantharaman K."/>
            <person name="Brown C.T."/>
            <person name="Hug L.A."/>
            <person name="Sharon I."/>
            <person name="Castelle C.J."/>
            <person name="Probst A.J."/>
            <person name="Thomas B.C."/>
            <person name="Singh A."/>
            <person name="Wilkins M.J."/>
            <person name="Karaoz U."/>
            <person name="Brodie E.L."/>
            <person name="Williams K.H."/>
            <person name="Hubbard S.S."/>
            <person name="Banfield J.F."/>
        </authorList>
    </citation>
    <scope>NUCLEOTIDE SEQUENCE [LARGE SCALE GENOMIC DNA]</scope>
</reference>
<dbReference type="InterPro" id="IPR004383">
    <property type="entry name" value="rRNA_lsu_MTrfase_RlmN/Cfr"/>
</dbReference>
<dbReference type="GO" id="GO:0005737">
    <property type="term" value="C:cytoplasm"/>
    <property type="evidence" value="ECO:0007669"/>
    <property type="project" value="UniProtKB-SubCell"/>
</dbReference>
<evidence type="ECO:0000313" key="12">
    <source>
        <dbReference type="EMBL" id="OGL44800.1"/>
    </source>
</evidence>
<dbReference type="AlphaFoldDB" id="A0A1F7RTV5"/>
<dbReference type="PANTHER" id="PTHR30544">
    <property type="entry name" value="23S RRNA METHYLTRANSFERASE"/>
    <property type="match status" value="1"/>
</dbReference>
<evidence type="ECO:0000256" key="5">
    <source>
        <dbReference type="ARBA" id="ARBA00022603"/>
    </source>
</evidence>
<evidence type="ECO:0000256" key="10">
    <source>
        <dbReference type="ARBA" id="ARBA00023014"/>
    </source>
</evidence>
<evidence type="ECO:0000256" key="1">
    <source>
        <dbReference type="ARBA" id="ARBA00001966"/>
    </source>
</evidence>
<dbReference type="GO" id="GO:0030488">
    <property type="term" value="P:tRNA methylation"/>
    <property type="evidence" value="ECO:0007669"/>
    <property type="project" value="TreeGrafter"/>
</dbReference>
<dbReference type="SUPFAM" id="SSF102114">
    <property type="entry name" value="Radical SAM enzymes"/>
    <property type="match status" value="1"/>
</dbReference>